<evidence type="ECO:0000256" key="4">
    <source>
        <dbReference type="PIRNR" id="PIRNR000779"/>
    </source>
</evidence>
<keyword evidence="6" id="KW-1185">Reference proteome</keyword>
<dbReference type="PANTHER" id="PTHR10917">
    <property type="entry name" value="DNA-DIRECTED RNA POLYMERASES I, II, AND III SUBUNIT RPABC3"/>
    <property type="match status" value="1"/>
</dbReference>
<dbReference type="PIRSF" id="PIRSF000779">
    <property type="entry name" value="RNA_pol_Rpb8"/>
    <property type="match status" value="1"/>
</dbReference>
<dbReference type="GO" id="GO:0003968">
    <property type="term" value="F:RNA-directed RNA polymerase activity"/>
    <property type="evidence" value="ECO:0007669"/>
    <property type="project" value="EnsemblFungi"/>
</dbReference>
<dbReference type="GO" id="GO:0006368">
    <property type="term" value="P:transcription elongation by RNA polymerase II"/>
    <property type="evidence" value="ECO:0007669"/>
    <property type="project" value="EnsemblFungi"/>
</dbReference>
<dbReference type="OrthoDB" id="20018at2759"/>
<dbReference type="eggNOG" id="KOG3400">
    <property type="taxonomic scope" value="Eukaryota"/>
</dbReference>
<dbReference type="PANTHER" id="PTHR10917:SF0">
    <property type="entry name" value="DNA-DIRECTED RNA POLYMERASES I, II, AND III SUBUNIT RPABC3"/>
    <property type="match status" value="1"/>
</dbReference>
<name>S3CF97_OPHP1</name>
<evidence type="ECO:0000313" key="5">
    <source>
        <dbReference type="EMBL" id="EPE10776.1"/>
    </source>
</evidence>
<evidence type="ECO:0000313" key="6">
    <source>
        <dbReference type="Proteomes" id="UP000016923"/>
    </source>
</evidence>
<comment type="subcellular location">
    <subcellularLocation>
        <location evidence="1">Nucleus</location>
    </subcellularLocation>
</comment>
<evidence type="ECO:0000256" key="1">
    <source>
        <dbReference type="ARBA" id="ARBA00004123"/>
    </source>
</evidence>
<sequence>MSGSSGDSQLFEETFVITEVDHKKYDRVARLTAESTDKQTKMTLDINTELYPCSEKETLTVVLATTLSLDGQANDVDGKGWRDVSKPGAPGSGESTLADMYDYVCYGKIYKFEDGPDGQTIKVYISFGGLLLSLVGPFKKLTPLRVDYTYLLVKK</sequence>
<accession>S3CF97</accession>
<dbReference type="OMA" id="KEDDKGW"/>
<dbReference type="Proteomes" id="UP000016923">
    <property type="component" value="Unassembled WGS sequence"/>
</dbReference>
<dbReference type="STRING" id="1262450.S3CF97"/>
<dbReference type="Gene3D" id="2.40.50.140">
    <property type="entry name" value="Nucleic acid-binding proteins"/>
    <property type="match status" value="1"/>
</dbReference>
<dbReference type="VEuPathDB" id="FungiDB:F503_05871"/>
<dbReference type="GO" id="GO:0005736">
    <property type="term" value="C:RNA polymerase I complex"/>
    <property type="evidence" value="ECO:0007669"/>
    <property type="project" value="EnsemblFungi"/>
</dbReference>
<dbReference type="FunFam" id="2.40.50.140:FF:000191">
    <property type="entry name" value="DNA-directed RNA polymerases I, II, and III subunit RPABC3"/>
    <property type="match status" value="1"/>
</dbReference>
<dbReference type="InterPro" id="IPR012340">
    <property type="entry name" value="NA-bd_OB-fold"/>
</dbReference>
<dbReference type="GO" id="GO:0005666">
    <property type="term" value="C:RNA polymerase III complex"/>
    <property type="evidence" value="ECO:0007669"/>
    <property type="project" value="EnsemblFungi"/>
</dbReference>
<dbReference type="SUPFAM" id="SSF50249">
    <property type="entry name" value="Nucleic acid-binding proteins"/>
    <property type="match status" value="1"/>
</dbReference>
<dbReference type="AlphaFoldDB" id="S3CF97"/>
<dbReference type="GO" id="GO:0042797">
    <property type="term" value="P:tRNA transcription by RNA polymerase III"/>
    <property type="evidence" value="ECO:0007669"/>
    <property type="project" value="EnsemblFungi"/>
</dbReference>
<keyword evidence="3 4" id="KW-0539">Nucleus</keyword>
<dbReference type="SMART" id="SM00658">
    <property type="entry name" value="RPOL8c"/>
    <property type="match status" value="1"/>
</dbReference>
<dbReference type="GO" id="GO:0005665">
    <property type="term" value="C:RNA polymerase II, core complex"/>
    <property type="evidence" value="ECO:0007669"/>
    <property type="project" value="UniProtKB-UniRule"/>
</dbReference>
<dbReference type="Pfam" id="PF03870">
    <property type="entry name" value="RNA_pol_Rpb8"/>
    <property type="match status" value="1"/>
</dbReference>
<proteinExistence type="inferred from homology"/>
<dbReference type="GO" id="GO:0003899">
    <property type="term" value="F:DNA-directed RNA polymerase activity"/>
    <property type="evidence" value="ECO:0007669"/>
    <property type="project" value="UniProtKB-UniRule"/>
</dbReference>
<dbReference type="EMBL" id="KE148146">
    <property type="protein sequence ID" value="EPE10776.1"/>
    <property type="molecule type" value="Genomic_DNA"/>
</dbReference>
<dbReference type="GO" id="GO:0006384">
    <property type="term" value="P:transcription initiation at RNA polymerase III promoter"/>
    <property type="evidence" value="ECO:0007669"/>
    <property type="project" value="EnsemblFungi"/>
</dbReference>
<comment type="similarity">
    <text evidence="2 4">Belongs to the eukaryotic RPB8 RNA polymerase subunit family.</text>
</comment>
<organism evidence="5 6">
    <name type="scientific">Ophiostoma piceae (strain UAMH 11346)</name>
    <name type="common">Sap stain fungus</name>
    <dbReference type="NCBI Taxonomy" id="1262450"/>
    <lineage>
        <taxon>Eukaryota</taxon>
        <taxon>Fungi</taxon>
        <taxon>Dikarya</taxon>
        <taxon>Ascomycota</taxon>
        <taxon>Pezizomycotina</taxon>
        <taxon>Sordariomycetes</taxon>
        <taxon>Sordariomycetidae</taxon>
        <taxon>Ophiostomatales</taxon>
        <taxon>Ophiostomataceae</taxon>
        <taxon>Ophiostoma</taxon>
    </lineage>
</organism>
<dbReference type="InterPro" id="IPR005570">
    <property type="entry name" value="RPABC3"/>
</dbReference>
<evidence type="ECO:0000256" key="2">
    <source>
        <dbReference type="ARBA" id="ARBA00008912"/>
    </source>
</evidence>
<dbReference type="GO" id="GO:0006361">
    <property type="term" value="P:transcription initiation at RNA polymerase I promoter"/>
    <property type="evidence" value="ECO:0007669"/>
    <property type="project" value="EnsemblFungi"/>
</dbReference>
<dbReference type="GO" id="GO:0006362">
    <property type="term" value="P:transcription elongation by RNA polymerase I"/>
    <property type="evidence" value="ECO:0007669"/>
    <property type="project" value="EnsemblFungi"/>
</dbReference>
<dbReference type="GO" id="GO:0006367">
    <property type="term" value="P:transcription initiation at RNA polymerase II promoter"/>
    <property type="evidence" value="ECO:0007669"/>
    <property type="project" value="EnsemblFungi"/>
</dbReference>
<dbReference type="GO" id="GO:0006386">
    <property type="term" value="P:termination of RNA polymerase III transcription"/>
    <property type="evidence" value="ECO:0007669"/>
    <property type="project" value="EnsemblFungi"/>
</dbReference>
<gene>
    <name evidence="5" type="ORF">F503_05871</name>
</gene>
<dbReference type="GO" id="GO:0006363">
    <property type="term" value="P:termination of RNA polymerase I transcription"/>
    <property type="evidence" value="ECO:0007669"/>
    <property type="project" value="EnsemblFungi"/>
</dbReference>
<evidence type="ECO:0000256" key="3">
    <source>
        <dbReference type="ARBA" id="ARBA00023242"/>
    </source>
</evidence>
<protein>
    <recommendedName>
        <fullName evidence="4">DNA-directed RNA polymerases I, II, and III subunit RPABC3</fullName>
    </recommendedName>
</protein>
<dbReference type="HOGENOM" id="CLU_103864_1_0_1"/>
<comment type="function">
    <text evidence="4">DNA-dependent RNA polymerase catalyzes the transcription of DNA into RNA using the four ribonucleoside triphosphates as substrates. Common component of RNA polymerases I, II and III which synthesize ribosomal RNA precursors, mRNA precursors and many functional non-coding RNAs, and small RNAs, such as 5S rRNA and tRNAs, respectively.</text>
</comment>
<reference evidence="5 6" key="1">
    <citation type="journal article" date="2013" name="BMC Genomics">
        <title>The genome and transcriptome of the pine saprophyte Ophiostoma piceae, and a comparison with the bark beetle-associated pine pathogen Grosmannia clavigera.</title>
        <authorList>
            <person name="Haridas S."/>
            <person name="Wang Y."/>
            <person name="Lim L."/>
            <person name="Massoumi Alamouti S."/>
            <person name="Jackman S."/>
            <person name="Docking R."/>
            <person name="Robertson G."/>
            <person name="Birol I."/>
            <person name="Bohlmann J."/>
            <person name="Breuil C."/>
        </authorList>
    </citation>
    <scope>NUCLEOTIDE SEQUENCE [LARGE SCALE GENOMIC DNA]</scope>
    <source>
        <strain evidence="5 6">UAMH 11346</strain>
    </source>
</reference>